<keyword evidence="4 10" id="KW-0812">Transmembrane</keyword>
<feature type="transmembrane region" description="Helical" evidence="10">
    <location>
        <begin position="315"/>
        <end position="334"/>
    </location>
</feature>
<evidence type="ECO:0000256" key="7">
    <source>
        <dbReference type="ARBA" id="ARBA00022989"/>
    </source>
</evidence>
<evidence type="ECO:0000256" key="6">
    <source>
        <dbReference type="ARBA" id="ARBA00022927"/>
    </source>
</evidence>
<evidence type="ECO:0000256" key="9">
    <source>
        <dbReference type="SAM" id="MobiDB-lite"/>
    </source>
</evidence>
<reference evidence="11 12" key="1">
    <citation type="journal article" date="2016" name="Mol. Biol. Evol.">
        <title>Comparative Genomics of Early-Diverging Mushroom-Forming Fungi Provides Insights into the Origins of Lignocellulose Decay Capabilities.</title>
        <authorList>
            <person name="Nagy L.G."/>
            <person name="Riley R."/>
            <person name="Tritt A."/>
            <person name="Adam C."/>
            <person name="Daum C."/>
            <person name="Floudas D."/>
            <person name="Sun H."/>
            <person name="Yadav J.S."/>
            <person name="Pangilinan J."/>
            <person name="Larsson K.H."/>
            <person name="Matsuura K."/>
            <person name="Barry K."/>
            <person name="Labutti K."/>
            <person name="Kuo R."/>
            <person name="Ohm R.A."/>
            <person name="Bhattacharya S.S."/>
            <person name="Shirouzu T."/>
            <person name="Yoshinaga Y."/>
            <person name="Martin F.M."/>
            <person name="Grigoriev I.V."/>
            <person name="Hibbett D.S."/>
        </authorList>
    </citation>
    <scope>NUCLEOTIDE SEQUENCE [LARGE SCALE GENOMIC DNA]</scope>
    <source>
        <strain evidence="11 12">TUFC12733</strain>
    </source>
</reference>
<comment type="similarity">
    <text evidence="2">Belongs to the oligopeptide OPT transporter family.</text>
</comment>
<evidence type="ECO:0000313" key="11">
    <source>
        <dbReference type="EMBL" id="KZO90420.1"/>
    </source>
</evidence>
<accession>A0A167GCW6</accession>
<keyword evidence="7 10" id="KW-1133">Transmembrane helix</keyword>
<dbReference type="GO" id="GO:0015031">
    <property type="term" value="P:protein transport"/>
    <property type="evidence" value="ECO:0007669"/>
    <property type="project" value="UniProtKB-KW"/>
</dbReference>
<dbReference type="Pfam" id="PF03169">
    <property type="entry name" value="OPT"/>
    <property type="match status" value="1"/>
</dbReference>
<feature type="transmembrane region" description="Helical" evidence="10">
    <location>
        <begin position="137"/>
        <end position="157"/>
    </location>
</feature>
<evidence type="ECO:0000256" key="5">
    <source>
        <dbReference type="ARBA" id="ARBA00022856"/>
    </source>
</evidence>
<sequence length="797" mass="89588">MDTAAWNNEKDQEDNLVLLEPAELGPPTSISHDEQQAHHAIRPDASYSTIRSSEKSKQTYVQKREDSMETASIPPLDTPELATDMDDDSPYPEVRAAVPNTDDPTLPTNTFRMWFLGIISTVVLSIVNTFFSFHYPAISISVIFVELLTLPIGRLMARVLPTKQFQIFGHTCSFNPGPFNIKEHALIGIMASFGGGAYALDITATQRVFYNQNWGILYELCLVISSQMIGYGFAGMCRRFLVWPASMIWPGDLVVVSLFGTLHEPSGLMEKGRMSRWKFFWIAMTCSAVYYWFPGYIFQALSIFNWVCWIAPNNFVINSLFGYTSGLGMSLITFDWNQINYVMAPLVTPWWAQVNTFVAFVLFYWIITPICYYTDVFYSSYLPISSLTAFDNTGAPYVAEAIMVNGTFNEQMYEEYSPLYMTITFALNYGLGFAALTAILVHVVLWHGHELIRQFRTSLSEEGDVHSRLMAAYREVPDWWYLVLGLASFALALVSTLVWPTELPVWALILALIISLVYLLPTGIILAIANVDLGTNIISELISGYLLPGKPVANMVFKTFGLMTTQQALGFVSDLKFGHYMKIPPRMMFSTQVVATLIGGILSVVVQDWTFANVVGLCTPTQADNFTCPGIEIFGAASLIFGTIGPARFFATGLYTPLLWCFLIGAALPILFYFLSKRYPNSILKWINIPVCLMGLGTIPPASGFNYFSAFVVGAIFMYYIRRYHFQWWSHYNYILSVALDSGVVITALLIYLCFYLPSTPIELNWWGNTVSFSNLDAMYASWKTVNPGETFGLTSW</sequence>
<proteinExistence type="inferred from homology"/>
<feature type="transmembrane region" description="Helical" evidence="10">
    <location>
        <begin position="587"/>
        <end position="606"/>
    </location>
</feature>
<feature type="transmembrane region" description="Helical" evidence="10">
    <location>
        <begin position="216"/>
        <end position="234"/>
    </location>
</feature>
<dbReference type="OrthoDB" id="9986677at2759"/>
<keyword evidence="5" id="KW-0571">Peptide transport</keyword>
<evidence type="ECO:0000256" key="1">
    <source>
        <dbReference type="ARBA" id="ARBA00004141"/>
    </source>
</evidence>
<evidence type="ECO:0000256" key="8">
    <source>
        <dbReference type="ARBA" id="ARBA00023136"/>
    </source>
</evidence>
<feature type="transmembrane region" description="Helical" evidence="10">
    <location>
        <begin position="705"/>
        <end position="722"/>
    </location>
</feature>
<evidence type="ECO:0000313" key="12">
    <source>
        <dbReference type="Proteomes" id="UP000076738"/>
    </source>
</evidence>
<evidence type="ECO:0000256" key="4">
    <source>
        <dbReference type="ARBA" id="ARBA00022692"/>
    </source>
</evidence>
<comment type="subcellular location">
    <subcellularLocation>
        <location evidence="1">Membrane</location>
        <topology evidence="1">Multi-pass membrane protein</topology>
    </subcellularLocation>
</comment>
<evidence type="ECO:0000256" key="2">
    <source>
        <dbReference type="ARBA" id="ARBA00008807"/>
    </source>
</evidence>
<feature type="transmembrane region" description="Helical" evidence="10">
    <location>
        <begin position="346"/>
        <end position="367"/>
    </location>
</feature>
<dbReference type="NCBIfam" id="TIGR00728">
    <property type="entry name" value="OPT_sfam"/>
    <property type="match status" value="1"/>
</dbReference>
<keyword evidence="12" id="KW-1185">Reference proteome</keyword>
<dbReference type="AlphaFoldDB" id="A0A167GCW6"/>
<feature type="region of interest" description="Disordered" evidence="9">
    <location>
        <begin position="1"/>
        <end position="102"/>
    </location>
</feature>
<feature type="transmembrane region" description="Helical" evidence="10">
    <location>
        <begin position="682"/>
        <end position="699"/>
    </location>
</feature>
<feature type="compositionally biased region" description="Basic and acidic residues" evidence="9">
    <location>
        <begin position="52"/>
        <end position="67"/>
    </location>
</feature>
<feature type="transmembrane region" description="Helical" evidence="10">
    <location>
        <begin position="419"/>
        <end position="446"/>
    </location>
</feature>
<feature type="transmembrane region" description="Helical" evidence="10">
    <location>
        <begin position="734"/>
        <end position="758"/>
    </location>
</feature>
<dbReference type="NCBIfam" id="TIGR00727">
    <property type="entry name" value="ISP4_OPT"/>
    <property type="match status" value="1"/>
</dbReference>
<name>A0A167GCW6_CALVF</name>
<feature type="transmembrane region" description="Helical" evidence="10">
    <location>
        <begin position="654"/>
        <end position="675"/>
    </location>
</feature>
<protein>
    <submittedName>
        <fullName evidence="11">OPT oligopeptide transporter</fullName>
    </submittedName>
</protein>
<dbReference type="InterPro" id="IPR004648">
    <property type="entry name" value="Oligpept_transpt"/>
</dbReference>
<feature type="transmembrane region" description="Helical" evidence="10">
    <location>
        <begin position="479"/>
        <end position="499"/>
    </location>
</feature>
<dbReference type="GO" id="GO:0016020">
    <property type="term" value="C:membrane"/>
    <property type="evidence" value="ECO:0007669"/>
    <property type="project" value="UniProtKB-SubCell"/>
</dbReference>
<dbReference type="InterPro" id="IPR004813">
    <property type="entry name" value="OPT"/>
</dbReference>
<evidence type="ECO:0000256" key="10">
    <source>
        <dbReference type="SAM" id="Phobius"/>
    </source>
</evidence>
<feature type="transmembrane region" description="Helical" evidence="10">
    <location>
        <begin position="113"/>
        <end position="131"/>
    </location>
</feature>
<feature type="transmembrane region" description="Helical" evidence="10">
    <location>
        <begin position="279"/>
        <end position="303"/>
    </location>
</feature>
<evidence type="ECO:0000256" key="3">
    <source>
        <dbReference type="ARBA" id="ARBA00022448"/>
    </source>
</evidence>
<dbReference type="GO" id="GO:0035673">
    <property type="term" value="F:oligopeptide transmembrane transporter activity"/>
    <property type="evidence" value="ECO:0007669"/>
    <property type="project" value="InterPro"/>
</dbReference>
<dbReference type="PANTHER" id="PTHR22601">
    <property type="entry name" value="ISP4 LIKE PROTEIN"/>
    <property type="match status" value="1"/>
</dbReference>
<dbReference type="EMBL" id="KV417342">
    <property type="protein sequence ID" value="KZO90420.1"/>
    <property type="molecule type" value="Genomic_DNA"/>
</dbReference>
<feature type="transmembrane region" description="Helical" evidence="10">
    <location>
        <begin position="240"/>
        <end position="259"/>
    </location>
</feature>
<feature type="transmembrane region" description="Helical" evidence="10">
    <location>
        <begin position="505"/>
        <end position="529"/>
    </location>
</feature>
<gene>
    <name evidence="11" type="ORF">CALVIDRAFT_393401</name>
</gene>
<organism evidence="11 12">
    <name type="scientific">Calocera viscosa (strain TUFC12733)</name>
    <dbReference type="NCBI Taxonomy" id="1330018"/>
    <lineage>
        <taxon>Eukaryota</taxon>
        <taxon>Fungi</taxon>
        <taxon>Dikarya</taxon>
        <taxon>Basidiomycota</taxon>
        <taxon>Agaricomycotina</taxon>
        <taxon>Dacrymycetes</taxon>
        <taxon>Dacrymycetales</taxon>
        <taxon>Dacrymycetaceae</taxon>
        <taxon>Calocera</taxon>
    </lineage>
</organism>
<keyword evidence="8 10" id="KW-0472">Membrane</keyword>
<keyword evidence="6" id="KW-0653">Protein transport</keyword>
<dbReference type="Proteomes" id="UP000076738">
    <property type="component" value="Unassembled WGS sequence"/>
</dbReference>
<keyword evidence="3" id="KW-0813">Transport</keyword>